<sequence>MKDIFTNPLIVKEMRERFRTRKTVWILALYLLVMGSLLLGFMYVLQLNELPMPGDNRELFVMTAVLQYALLCFIAPALAAGTISGERERQTLHVLMTTQLTPAQIVWSKLLTSLAFVFLLVVASLPLYSFVFLYGGISPKQLLLLMVFFAVNILFFGALGVFCSTWIKRTGVSTITAYGLAFFFVVGTGLLYVFLGLLLEELYPQQWLNDSVWGLTGLQILGELNPVLVMFELLGENLGPTFDEYFMTPWIFFTCCYVLLSVLLIWWSAFLLKPVRPGLRWK</sequence>
<dbReference type="PANTHER" id="PTHR43471:SF12">
    <property type="entry name" value="HYPOTHETICAL MEMBRANE PROTEIN, CONSERVED"/>
    <property type="match status" value="1"/>
</dbReference>
<feature type="transmembrane region" description="Helical" evidence="1">
    <location>
        <begin position="250"/>
        <end position="272"/>
    </location>
</feature>
<dbReference type="Pfam" id="PF12679">
    <property type="entry name" value="ABC2_membrane_2"/>
    <property type="match status" value="1"/>
</dbReference>
<keyword evidence="1" id="KW-0812">Transmembrane</keyword>
<gene>
    <name evidence="2" type="ORF">JOD01_002071</name>
</gene>
<reference evidence="2" key="1">
    <citation type="submission" date="2021-01" db="EMBL/GenBank/DDBJ databases">
        <title>Genomic Encyclopedia of Type Strains, Phase IV (KMG-IV): sequencing the most valuable type-strain genomes for metagenomic binning, comparative biology and taxonomic classification.</title>
        <authorList>
            <person name="Goeker M."/>
        </authorList>
    </citation>
    <scope>NUCLEOTIDE SEQUENCE</scope>
    <source>
        <strain evidence="2">DSM 25523</strain>
    </source>
</reference>
<dbReference type="GO" id="GO:0140359">
    <property type="term" value="F:ABC-type transporter activity"/>
    <property type="evidence" value="ECO:0007669"/>
    <property type="project" value="InterPro"/>
</dbReference>
<dbReference type="PANTHER" id="PTHR43471">
    <property type="entry name" value="ABC TRANSPORTER PERMEASE"/>
    <property type="match status" value="1"/>
</dbReference>
<feature type="transmembrane region" description="Helical" evidence="1">
    <location>
        <begin position="175"/>
        <end position="199"/>
    </location>
</feature>
<dbReference type="AlphaFoldDB" id="A0A938XUR1"/>
<feature type="transmembrane region" description="Helical" evidence="1">
    <location>
        <begin position="24"/>
        <end position="45"/>
    </location>
</feature>
<evidence type="ECO:0000313" key="2">
    <source>
        <dbReference type="EMBL" id="MBM7590467.1"/>
    </source>
</evidence>
<organism evidence="2 3">
    <name type="scientific">Brevibacillus fulvus</name>
    <dbReference type="NCBI Taxonomy" id="1125967"/>
    <lineage>
        <taxon>Bacteria</taxon>
        <taxon>Bacillati</taxon>
        <taxon>Bacillota</taxon>
        <taxon>Bacilli</taxon>
        <taxon>Bacillales</taxon>
        <taxon>Paenibacillaceae</taxon>
        <taxon>Brevibacillus</taxon>
    </lineage>
</organism>
<keyword evidence="1" id="KW-0472">Membrane</keyword>
<dbReference type="EMBL" id="JAFBEB010000006">
    <property type="protein sequence ID" value="MBM7590467.1"/>
    <property type="molecule type" value="Genomic_DNA"/>
</dbReference>
<dbReference type="Proteomes" id="UP000717624">
    <property type="component" value="Unassembled WGS sequence"/>
</dbReference>
<accession>A0A938XUR1</accession>
<dbReference type="GO" id="GO:0005886">
    <property type="term" value="C:plasma membrane"/>
    <property type="evidence" value="ECO:0007669"/>
    <property type="project" value="UniProtKB-SubCell"/>
</dbReference>
<keyword evidence="3" id="KW-1185">Reference proteome</keyword>
<proteinExistence type="predicted"/>
<dbReference type="RefSeq" id="WP_204518217.1">
    <property type="nucleotide sequence ID" value="NZ_BAABIN010000002.1"/>
</dbReference>
<evidence type="ECO:0000256" key="1">
    <source>
        <dbReference type="SAM" id="Phobius"/>
    </source>
</evidence>
<comment type="caution">
    <text evidence="2">The sequence shown here is derived from an EMBL/GenBank/DDBJ whole genome shotgun (WGS) entry which is preliminary data.</text>
</comment>
<feature type="transmembrane region" description="Helical" evidence="1">
    <location>
        <begin position="142"/>
        <end position="163"/>
    </location>
</feature>
<keyword evidence="1" id="KW-1133">Transmembrane helix</keyword>
<evidence type="ECO:0000313" key="3">
    <source>
        <dbReference type="Proteomes" id="UP000717624"/>
    </source>
</evidence>
<feature type="transmembrane region" description="Helical" evidence="1">
    <location>
        <begin position="65"/>
        <end position="85"/>
    </location>
</feature>
<feature type="transmembrane region" description="Helical" evidence="1">
    <location>
        <begin position="106"/>
        <end position="130"/>
    </location>
</feature>
<name>A0A938XUR1_9BACL</name>
<protein>
    <submittedName>
        <fullName evidence="2">ABC-type transport system involved in multi-copper enzyme maturation permease subunit</fullName>
    </submittedName>
</protein>